<dbReference type="AlphaFoldDB" id="B3QX40"/>
<reference evidence="3 4" key="1">
    <citation type="submission" date="2008-06" db="EMBL/GenBank/DDBJ databases">
        <title>Complete sequence of Chloroherpeton thalassium ATCC 35110.</title>
        <authorList>
            <consortium name="US DOE Joint Genome Institute"/>
            <person name="Lucas S."/>
            <person name="Copeland A."/>
            <person name="Lapidus A."/>
            <person name="Glavina del Rio T."/>
            <person name="Dalin E."/>
            <person name="Tice H."/>
            <person name="Bruce D."/>
            <person name="Goodwin L."/>
            <person name="Pitluck S."/>
            <person name="Schmutz J."/>
            <person name="Larimer F."/>
            <person name="Land M."/>
            <person name="Hauser L."/>
            <person name="Kyrpides N."/>
            <person name="Mikhailova N."/>
            <person name="Liu Z."/>
            <person name="Li T."/>
            <person name="Zhao F."/>
            <person name="Overmann J."/>
            <person name="Bryant D.A."/>
            <person name="Richardson P."/>
        </authorList>
    </citation>
    <scope>NUCLEOTIDE SEQUENCE [LARGE SCALE GENOMIC DNA]</scope>
    <source>
        <strain evidence="4">ATCC 35110 / GB-78</strain>
    </source>
</reference>
<dbReference type="RefSeq" id="WP_012500932.1">
    <property type="nucleotide sequence ID" value="NC_011026.1"/>
</dbReference>
<evidence type="ECO:0000256" key="2">
    <source>
        <dbReference type="SAM" id="SignalP"/>
    </source>
</evidence>
<accession>B3QX40</accession>
<gene>
    <name evidence="3" type="ordered locus">Ctha_2400</name>
</gene>
<dbReference type="EMBL" id="CP001100">
    <property type="protein sequence ID" value="ACF14850.1"/>
    <property type="molecule type" value="Genomic_DNA"/>
</dbReference>
<keyword evidence="4" id="KW-1185">Reference proteome</keyword>
<name>B3QX40_CHLT3</name>
<dbReference type="HOGENOM" id="CLU_1515289_0_0_10"/>
<evidence type="ECO:0000313" key="3">
    <source>
        <dbReference type="EMBL" id="ACF14850.1"/>
    </source>
</evidence>
<evidence type="ECO:0008006" key="5">
    <source>
        <dbReference type="Google" id="ProtNLM"/>
    </source>
</evidence>
<feature type="signal peptide" evidence="2">
    <location>
        <begin position="1"/>
        <end position="22"/>
    </location>
</feature>
<dbReference type="KEGG" id="cts:Ctha_2400"/>
<feature type="chain" id="PRO_5002797738" description="Periplasmic heavy metal sensor" evidence="2">
    <location>
        <begin position="23"/>
        <end position="177"/>
    </location>
</feature>
<keyword evidence="2" id="KW-0732">Signal</keyword>
<sequence>MKPKHFFFALLSAALISTSAFAQPGPGMGRGMNMKPGATQTINQQAPLTDEQIEEQMIANMTQRRVEMVKTMKERLNLTDSQASKIENLMKKQDDKRIENFKKMKALRDEQMIQRQETELNILSTLSDEQKKGYAVLRGRGGVMGNMGRRGNGPCGNMQMPPMPAPDAPQENQEDGN</sequence>
<proteinExistence type="predicted"/>
<evidence type="ECO:0000256" key="1">
    <source>
        <dbReference type="SAM" id="MobiDB-lite"/>
    </source>
</evidence>
<feature type="region of interest" description="Disordered" evidence="1">
    <location>
        <begin position="151"/>
        <end position="177"/>
    </location>
</feature>
<dbReference type="Proteomes" id="UP000001208">
    <property type="component" value="Chromosome"/>
</dbReference>
<organism evidence="3 4">
    <name type="scientific">Chloroherpeton thalassium (strain ATCC 35110 / GB-78)</name>
    <dbReference type="NCBI Taxonomy" id="517418"/>
    <lineage>
        <taxon>Bacteria</taxon>
        <taxon>Pseudomonadati</taxon>
        <taxon>Chlorobiota</taxon>
        <taxon>Chlorobiia</taxon>
        <taxon>Chlorobiales</taxon>
        <taxon>Chloroherpetonaceae</taxon>
        <taxon>Chloroherpeton</taxon>
    </lineage>
</organism>
<evidence type="ECO:0000313" key="4">
    <source>
        <dbReference type="Proteomes" id="UP000001208"/>
    </source>
</evidence>
<protein>
    <recommendedName>
        <fullName evidence="5">Periplasmic heavy metal sensor</fullName>
    </recommendedName>
</protein>